<name>A0ABS5A7F5_9PSEU</name>
<protein>
    <recommendedName>
        <fullName evidence="4">HEAT repeat domain-containing protein</fullName>
    </recommendedName>
</protein>
<accession>A0ABS5A7F5</accession>
<evidence type="ECO:0000256" key="1">
    <source>
        <dbReference type="SAM" id="MobiDB-lite"/>
    </source>
</evidence>
<comment type="caution">
    <text evidence="2">The sequence shown here is derived from an EMBL/GenBank/DDBJ whole genome shotgun (WGS) entry which is preliminary data.</text>
</comment>
<dbReference type="Proteomes" id="UP001519363">
    <property type="component" value="Unassembled WGS sequence"/>
</dbReference>
<dbReference type="EMBL" id="JAGIOO010000001">
    <property type="protein sequence ID" value="MBP2472164.1"/>
    <property type="molecule type" value="Genomic_DNA"/>
</dbReference>
<evidence type="ECO:0000313" key="3">
    <source>
        <dbReference type="Proteomes" id="UP001519363"/>
    </source>
</evidence>
<proteinExistence type="predicted"/>
<sequence>MNITEALHQAKFGELGAVELATTRRLLAKPEPDTDLYGLLNVIGFAGDPARDERLVATYLHRPDDPMLAKIAVMNLSLRWALLAEYLPHVRAFVQGVVWDVDQDVQCTALTAAGFALREWTDPDLLADVIRVAVHPETGVGTRQSAVEALHRALGDEAADPPSRTESAKPGSRWFTETVDLARARYRREIDHGRGKGRR</sequence>
<evidence type="ECO:0000313" key="2">
    <source>
        <dbReference type="EMBL" id="MBP2472164.1"/>
    </source>
</evidence>
<feature type="region of interest" description="Disordered" evidence="1">
    <location>
        <begin position="155"/>
        <end position="175"/>
    </location>
</feature>
<dbReference type="RefSeq" id="WP_086780668.1">
    <property type="nucleotide sequence ID" value="NZ_JAGIOO010000001.1"/>
</dbReference>
<organism evidence="2 3">
    <name type="scientific">Crossiella equi</name>
    <dbReference type="NCBI Taxonomy" id="130796"/>
    <lineage>
        <taxon>Bacteria</taxon>
        <taxon>Bacillati</taxon>
        <taxon>Actinomycetota</taxon>
        <taxon>Actinomycetes</taxon>
        <taxon>Pseudonocardiales</taxon>
        <taxon>Pseudonocardiaceae</taxon>
        <taxon>Crossiella</taxon>
    </lineage>
</organism>
<gene>
    <name evidence="2" type="ORF">JOF53_001036</name>
</gene>
<keyword evidence="3" id="KW-1185">Reference proteome</keyword>
<reference evidence="2 3" key="1">
    <citation type="submission" date="2021-03" db="EMBL/GenBank/DDBJ databases">
        <title>Sequencing the genomes of 1000 actinobacteria strains.</title>
        <authorList>
            <person name="Klenk H.-P."/>
        </authorList>
    </citation>
    <scope>NUCLEOTIDE SEQUENCE [LARGE SCALE GENOMIC DNA]</scope>
    <source>
        <strain evidence="2 3">DSM 44580</strain>
    </source>
</reference>
<evidence type="ECO:0008006" key="4">
    <source>
        <dbReference type="Google" id="ProtNLM"/>
    </source>
</evidence>